<reference evidence="1" key="1">
    <citation type="submission" date="2021-06" db="EMBL/GenBank/DDBJ databases">
        <authorList>
            <person name="Kallberg Y."/>
            <person name="Tangrot J."/>
            <person name="Rosling A."/>
        </authorList>
    </citation>
    <scope>NUCLEOTIDE SEQUENCE</scope>
    <source>
        <strain evidence="1">BR232B</strain>
    </source>
</reference>
<organism evidence="1 2">
    <name type="scientific">Paraglomus brasilianum</name>
    <dbReference type="NCBI Taxonomy" id="144538"/>
    <lineage>
        <taxon>Eukaryota</taxon>
        <taxon>Fungi</taxon>
        <taxon>Fungi incertae sedis</taxon>
        <taxon>Mucoromycota</taxon>
        <taxon>Glomeromycotina</taxon>
        <taxon>Glomeromycetes</taxon>
        <taxon>Paraglomerales</taxon>
        <taxon>Paraglomeraceae</taxon>
        <taxon>Paraglomus</taxon>
    </lineage>
</organism>
<dbReference type="InterPro" id="IPR052980">
    <property type="entry name" value="Crinkler_effector"/>
</dbReference>
<dbReference type="PANTHER" id="PTHR33129">
    <property type="entry name" value="PROTEIN KINASE DOMAIN-CONTAINING PROTEIN-RELATED"/>
    <property type="match status" value="1"/>
</dbReference>
<dbReference type="AlphaFoldDB" id="A0A9N8W1G9"/>
<evidence type="ECO:0000313" key="2">
    <source>
        <dbReference type="Proteomes" id="UP000789739"/>
    </source>
</evidence>
<dbReference type="EMBL" id="CAJVPI010000063">
    <property type="protein sequence ID" value="CAG8470811.1"/>
    <property type="molecule type" value="Genomic_DNA"/>
</dbReference>
<accession>A0A9N8W1G9</accession>
<sequence length="211" mass="24325">MSVWSWEETDTCRAELFPKLSQESVRELYNRWGGIPRFTLLYAFNDFQQRLLDKAINSVNESIFKFIEKETVEVEDNPSSKTPTVTKPDKGKSIAGKEVMSILTMHYRDELLNFARASPAISAYGTTLRVEQQIPSREKLVLSNIEEIKPNMYCIPTQQNNASFDAYVSPDTFFQMTIAGSYPIVRSGLEKYINENDNFEIKFYFVLPNTL</sequence>
<protein>
    <submittedName>
        <fullName evidence="1">2930_t:CDS:1</fullName>
    </submittedName>
</protein>
<gene>
    <name evidence="1" type="ORF">PBRASI_LOCUS1062</name>
</gene>
<dbReference type="Proteomes" id="UP000789739">
    <property type="component" value="Unassembled WGS sequence"/>
</dbReference>
<proteinExistence type="predicted"/>
<evidence type="ECO:0000313" key="1">
    <source>
        <dbReference type="EMBL" id="CAG8470811.1"/>
    </source>
</evidence>
<dbReference type="OrthoDB" id="2447216at2759"/>
<comment type="caution">
    <text evidence="1">The sequence shown here is derived from an EMBL/GenBank/DDBJ whole genome shotgun (WGS) entry which is preliminary data.</text>
</comment>
<keyword evidence="2" id="KW-1185">Reference proteome</keyword>
<name>A0A9N8W1G9_9GLOM</name>
<dbReference type="PANTHER" id="PTHR33129:SF1">
    <property type="entry name" value="ATP-BINDING PROTEIN"/>
    <property type="match status" value="1"/>
</dbReference>